<evidence type="ECO:0000259" key="2">
    <source>
        <dbReference type="Pfam" id="PF20167"/>
    </source>
</evidence>
<dbReference type="EMBL" id="JACXVP010000006">
    <property type="protein sequence ID" value="KAG5599456.1"/>
    <property type="molecule type" value="Genomic_DNA"/>
</dbReference>
<comment type="caution">
    <text evidence="3">The sequence shown here is derived from an EMBL/GenBank/DDBJ whole genome shotgun (WGS) entry which is preliminary data.</text>
</comment>
<gene>
    <name evidence="3" type="ORF">H5410_030826</name>
</gene>
<feature type="region of interest" description="Disordered" evidence="1">
    <location>
        <begin position="318"/>
        <end position="353"/>
    </location>
</feature>
<dbReference type="AlphaFoldDB" id="A0A9J5YII6"/>
<keyword evidence="4" id="KW-1185">Reference proteome</keyword>
<accession>A0A9J5YII6</accession>
<proteinExistence type="predicted"/>
<sequence length="353" mass="40285">MILPGITVVLRSWVWEIVEVIMLSSQRTGKKVATSSHRKHVRSGNVPLAPAVPKGQTRRFGVKFVTKEGKAWYKKHIEAIYFSDVCINRDNLAREFPQIIKRIKELRMEFIFAEPEECNLHMTKHSGKRYHQSLPYAHMLRETHIWLNGVMNCLILRFHYTNITHDRVCLVYALMTRKKLNIGAILKSAMRKARVHKGHKYAIGGLITKMCHAAGVPKENLDYMAPLFPAPVDITRTKGPDTEFGPTLTIVERHRCDELIMARMYILETLRHQNGCMASTDMQLGDVERRYLLNDHAKALLGIGPVFRELIDNDISTDEEHLRTSSDVESNSDEEAGPALAGDEAERDDAMED</sequence>
<name>A0A9J5YII6_SOLCO</name>
<evidence type="ECO:0000256" key="1">
    <source>
        <dbReference type="SAM" id="MobiDB-lite"/>
    </source>
</evidence>
<feature type="compositionally biased region" description="Acidic residues" evidence="1">
    <location>
        <begin position="343"/>
        <end position="353"/>
    </location>
</feature>
<dbReference type="Pfam" id="PF20167">
    <property type="entry name" value="Transposase_32"/>
    <property type="match status" value="1"/>
</dbReference>
<organism evidence="3 4">
    <name type="scientific">Solanum commersonii</name>
    <name type="common">Commerson's wild potato</name>
    <name type="synonym">Commerson's nightshade</name>
    <dbReference type="NCBI Taxonomy" id="4109"/>
    <lineage>
        <taxon>Eukaryota</taxon>
        <taxon>Viridiplantae</taxon>
        <taxon>Streptophyta</taxon>
        <taxon>Embryophyta</taxon>
        <taxon>Tracheophyta</taxon>
        <taxon>Spermatophyta</taxon>
        <taxon>Magnoliopsida</taxon>
        <taxon>eudicotyledons</taxon>
        <taxon>Gunneridae</taxon>
        <taxon>Pentapetalae</taxon>
        <taxon>asterids</taxon>
        <taxon>lamiids</taxon>
        <taxon>Solanales</taxon>
        <taxon>Solanaceae</taxon>
        <taxon>Solanoideae</taxon>
        <taxon>Solaneae</taxon>
        <taxon>Solanum</taxon>
    </lineage>
</organism>
<dbReference type="OrthoDB" id="1552040at2759"/>
<dbReference type="Proteomes" id="UP000824120">
    <property type="component" value="Chromosome 6"/>
</dbReference>
<dbReference type="InterPro" id="IPR046796">
    <property type="entry name" value="Transposase_32_dom"/>
</dbReference>
<evidence type="ECO:0000313" key="3">
    <source>
        <dbReference type="EMBL" id="KAG5599456.1"/>
    </source>
</evidence>
<protein>
    <recommendedName>
        <fullName evidence="2">Putative plant transposon protein domain-containing protein</fullName>
    </recommendedName>
</protein>
<evidence type="ECO:0000313" key="4">
    <source>
        <dbReference type="Proteomes" id="UP000824120"/>
    </source>
</evidence>
<feature type="domain" description="Putative plant transposon protein" evidence="2">
    <location>
        <begin position="128"/>
        <end position="217"/>
    </location>
</feature>
<reference evidence="3 4" key="1">
    <citation type="submission" date="2020-09" db="EMBL/GenBank/DDBJ databases">
        <title>De no assembly of potato wild relative species, Solanum commersonii.</title>
        <authorList>
            <person name="Cho K."/>
        </authorList>
    </citation>
    <scope>NUCLEOTIDE SEQUENCE [LARGE SCALE GENOMIC DNA]</scope>
    <source>
        <strain evidence="3">LZ3.2</strain>
        <tissue evidence="3">Leaf</tissue>
    </source>
</reference>